<dbReference type="Proteomes" id="UP000266385">
    <property type="component" value="Unassembled WGS sequence"/>
</dbReference>
<name>A0A399RBB4_9PROT</name>
<keyword evidence="2" id="KW-1185">Reference proteome</keyword>
<dbReference type="PROSITE" id="PS51257">
    <property type="entry name" value="PROKAR_LIPOPROTEIN"/>
    <property type="match status" value="1"/>
</dbReference>
<gene>
    <name evidence="1" type="ORF">D1223_11580</name>
</gene>
<accession>A0A399RBB4</accession>
<protein>
    <recommendedName>
        <fullName evidence="3">Lipoprotein</fullName>
    </recommendedName>
</protein>
<dbReference type="AlphaFoldDB" id="A0A399RBB4"/>
<evidence type="ECO:0000313" key="2">
    <source>
        <dbReference type="Proteomes" id="UP000266385"/>
    </source>
</evidence>
<evidence type="ECO:0008006" key="3">
    <source>
        <dbReference type="Google" id="ProtNLM"/>
    </source>
</evidence>
<proteinExistence type="predicted"/>
<sequence length="134" mass="15209">MRLTAVLICALLAGCAGSMDRISELREAAPDWYEARKQEFQGRGYPKLNTVPSDGTYQVRQTGLVKSAAEQKAIREAFYANPRSEPSYLTPAMMMQWAAEIRQRVDARDTPADFLTDQQIALLKARFDRPRARR</sequence>
<comment type="caution">
    <text evidence="1">The sequence shown here is derived from an EMBL/GenBank/DDBJ whole genome shotgun (WGS) entry which is preliminary data.</text>
</comment>
<evidence type="ECO:0000313" key="1">
    <source>
        <dbReference type="EMBL" id="RIJ28053.1"/>
    </source>
</evidence>
<reference evidence="1 2" key="1">
    <citation type="submission" date="2018-08" db="EMBL/GenBank/DDBJ databases">
        <title>Henriciella mobilis sp. nov., isolated from seawater.</title>
        <authorList>
            <person name="Cheng H."/>
            <person name="Wu Y.-H."/>
            <person name="Xu X.-W."/>
            <person name="Guo L.-L."/>
        </authorList>
    </citation>
    <scope>NUCLEOTIDE SEQUENCE [LARGE SCALE GENOMIC DNA]</scope>
    <source>
        <strain evidence="1 2">JN25</strain>
    </source>
</reference>
<dbReference type="EMBL" id="QWFX01000013">
    <property type="protein sequence ID" value="RIJ28053.1"/>
    <property type="molecule type" value="Genomic_DNA"/>
</dbReference>
<organism evidence="1 2">
    <name type="scientific">Henriciella mobilis</name>
    <dbReference type="NCBI Taxonomy" id="2305467"/>
    <lineage>
        <taxon>Bacteria</taxon>
        <taxon>Pseudomonadati</taxon>
        <taxon>Pseudomonadota</taxon>
        <taxon>Alphaproteobacteria</taxon>
        <taxon>Hyphomonadales</taxon>
        <taxon>Hyphomonadaceae</taxon>
        <taxon>Henriciella</taxon>
    </lineage>
</organism>